<comment type="similarity">
    <text evidence="2">Belongs to the RecX family.</text>
</comment>
<accession>A0AAE3SG81</accession>
<keyword evidence="4" id="KW-0963">Cytoplasm</keyword>
<reference evidence="7" key="1">
    <citation type="submission" date="2022-10" db="EMBL/GenBank/DDBJ databases">
        <authorList>
            <person name="Yu W.X."/>
        </authorList>
    </citation>
    <scope>NUCLEOTIDE SEQUENCE</scope>
    <source>
        <strain evidence="7">AAT</strain>
    </source>
</reference>
<dbReference type="Pfam" id="PF02631">
    <property type="entry name" value="RecX_HTH2"/>
    <property type="match status" value="1"/>
</dbReference>
<evidence type="ECO:0000256" key="3">
    <source>
        <dbReference type="ARBA" id="ARBA00018111"/>
    </source>
</evidence>
<evidence type="ECO:0000313" key="8">
    <source>
        <dbReference type="Proteomes" id="UP001209229"/>
    </source>
</evidence>
<dbReference type="Gene3D" id="1.10.10.10">
    <property type="entry name" value="Winged helix-like DNA-binding domain superfamily/Winged helix DNA-binding domain"/>
    <property type="match status" value="1"/>
</dbReference>
<comment type="caution">
    <text evidence="7">The sequence shown here is derived from an EMBL/GenBank/DDBJ whole genome shotgun (WGS) entry which is preliminary data.</text>
</comment>
<evidence type="ECO:0000313" key="7">
    <source>
        <dbReference type="EMBL" id="MCW3788041.1"/>
    </source>
</evidence>
<proteinExistence type="inferred from homology"/>
<dbReference type="InterPro" id="IPR053925">
    <property type="entry name" value="RecX_HTH_3rd"/>
</dbReference>
<dbReference type="GO" id="GO:0006282">
    <property type="term" value="P:regulation of DNA repair"/>
    <property type="evidence" value="ECO:0007669"/>
    <property type="project" value="InterPro"/>
</dbReference>
<evidence type="ECO:0000256" key="1">
    <source>
        <dbReference type="ARBA" id="ARBA00004496"/>
    </source>
</evidence>
<dbReference type="InterPro" id="IPR036388">
    <property type="entry name" value="WH-like_DNA-bd_sf"/>
</dbReference>
<dbReference type="EMBL" id="JAPDPJ010000043">
    <property type="protein sequence ID" value="MCW3788041.1"/>
    <property type="molecule type" value="Genomic_DNA"/>
</dbReference>
<sequence length="152" mass="18189">MTFKEALIKASNICARQEKCISDIEKKLYDWKVEPEISNQVIDQLIKEKFIDEERYIKFYVKDKFTFNRWGKIKIKWQLKAKNIYGKYVDEVLNNIDKEEYKDALAQLLKNKRSSIKETDIYKIKSSLIRYASSRGFEPDLIYQVIDESIEL</sequence>
<evidence type="ECO:0000256" key="4">
    <source>
        <dbReference type="ARBA" id="ARBA00022490"/>
    </source>
</evidence>
<evidence type="ECO:0000256" key="2">
    <source>
        <dbReference type="ARBA" id="ARBA00009695"/>
    </source>
</evidence>
<gene>
    <name evidence="7" type="ORF">OM075_16310</name>
</gene>
<evidence type="ECO:0000259" key="5">
    <source>
        <dbReference type="Pfam" id="PF02631"/>
    </source>
</evidence>
<dbReference type="RefSeq" id="WP_301191602.1">
    <property type="nucleotide sequence ID" value="NZ_JAPDPJ010000043.1"/>
</dbReference>
<dbReference type="PANTHER" id="PTHR33602:SF1">
    <property type="entry name" value="REGULATORY PROTEIN RECX FAMILY PROTEIN"/>
    <property type="match status" value="1"/>
</dbReference>
<dbReference type="Pfam" id="PF21981">
    <property type="entry name" value="RecX_HTH3"/>
    <property type="match status" value="1"/>
</dbReference>
<keyword evidence="8" id="KW-1185">Reference proteome</keyword>
<dbReference type="PANTHER" id="PTHR33602">
    <property type="entry name" value="REGULATORY PROTEIN RECX FAMILY PROTEIN"/>
    <property type="match status" value="1"/>
</dbReference>
<comment type="subcellular location">
    <subcellularLocation>
        <location evidence="1">Cytoplasm</location>
    </subcellularLocation>
</comment>
<feature type="domain" description="RecX second three-helical" evidence="5">
    <location>
        <begin position="52"/>
        <end position="93"/>
    </location>
</feature>
<evidence type="ECO:0000259" key="6">
    <source>
        <dbReference type="Pfam" id="PF21981"/>
    </source>
</evidence>
<organism evidence="7 8">
    <name type="scientific">Plebeiibacterium sediminum</name>
    <dbReference type="NCBI Taxonomy" id="2992112"/>
    <lineage>
        <taxon>Bacteria</taxon>
        <taxon>Pseudomonadati</taxon>
        <taxon>Bacteroidota</taxon>
        <taxon>Bacteroidia</taxon>
        <taxon>Marinilabiliales</taxon>
        <taxon>Marinilabiliaceae</taxon>
        <taxon>Plebeiibacterium</taxon>
    </lineage>
</organism>
<dbReference type="AlphaFoldDB" id="A0AAE3SG81"/>
<protein>
    <recommendedName>
        <fullName evidence="3">Regulatory protein RecX</fullName>
    </recommendedName>
</protein>
<name>A0AAE3SG81_9BACT</name>
<dbReference type="InterPro" id="IPR053924">
    <property type="entry name" value="RecX_HTH_2nd"/>
</dbReference>
<feature type="domain" description="RecX third three-helical" evidence="6">
    <location>
        <begin position="99"/>
        <end position="146"/>
    </location>
</feature>
<dbReference type="InterPro" id="IPR003783">
    <property type="entry name" value="Regulatory_RecX"/>
</dbReference>
<dbReference type="GO" id="GO:0005737">
    <property type="term" value="C:cytoplasm"/>
    <property type="evidence" value="ECO:0007669"/>
    <property type="project" value="UniProtKB-SubCell"/>
</dbReference>
<dbReference type="Proteomes" id="UP001209229">
    <property type="component" value="Unassembled WGS sequence"/>
</dbReference>